<reference evidence="3" key="2">
    <citation type="submission" date="2024-10" db="UniProtKB">
        <authorList>
            <consortium name="EnsemblProtists"/>
        </authorList>
    </citation>
    <scope>IDENTIFICATION</scope>
</reference>
<evidence type="ECO:0000313" key="4">
    <source>
        <dbReference type="Proteomes" id="UP000013827"/>
    </source>
</evidence>
<evidence type="ECO:0000259" key="2">
    <source>
        <dbReference type="Pfam" id="PF18723"/>
    </source>
</evidence>
<dbReference type="InterPro" id="IPR040684">
    <property type="entry name" value="HMUDK_hel"/>
</dbReference>
<dbReference type="EnsemblProtists" id="EOD26048">
    <property type="protein sequence ID" value="EOD26048"/>
    <property type="gene ID" value="EMIHUDRAFT_115270"/>
</dbReference>
<keyword evidence="4" id="KW-1185">Reference proteome</keyword>
<dbReference type="KEGG" id="ehx:EMIHUDRAFT_115270"/>
<organism evidence="3 4">
    <name type="scientific">Emiliania huxleyi (strain CCMP1516)</name>
    <dbReference type="NCBI Taxonomy" id="280463"/>
    <lineage>
        <taxon>Eukaryota</taxon>
        <taxon>Haptista</taxon>
        <taxon>Haptophyta</taxon>
        <taxon>Prymnesiophyceae</taxon>
        <taxon>Isochrysidales</taxon>
        <taxon>Noelaerhabdaceae</taxon>
        <taxon>Emiliania</taxon>
    </lineage>
</organism>
<evidence type="ECO:0000256" key="1">
    <source>
        <dbReference type="SAM" id="MobiDB-lite"/>
    </source>
</evidence>
<dbReference type="Pfam" id="PF18723">
    <property type="entry name" value="HMUDK_hel"/>
    <property type="match status" value="1"/>
</dbReference>
<feature type="compositionally biased region" description="Low complexity" evidence="1">
    <location>
        <begin position="1"/>
        <end position="15"/>
    </location>
</feature>
<sequence>MKRPSASKAASSSPQKKGKGDAPPRLGFYDFVAERQAVLQRRRRGLDASEWTSDPILAKARFCNIDRKDDAVTRELLTELERPSWKLPQQVMLAAALRFTGSRRGEAQRLARLIDEDVGGGALAAALESNDIKCGVGTYQMTLNRRQVGSRIASLGAAVADRVSEQGAFGDMAEASDFVAEAMTFGARPQFSANETAKAFARAGRPRKPQKIVPACGGKGLALAIDVEQALCEFAKYEAYRSTGITPMKRFSPATGTETPAAAKAEAAA</sequence>
<protein>
    <recommendedName>
        <fullName evidence="2">5-hmdU DNA kinase helical domain-containing protein</fullName>
    </recommendedName>
</protein>
<proteinExistence type="predicted"/>
<dbReference type="GeneID" id="17271593"/>
<feature type="region of interest" description="Disordered" evidence="1">
    <location>
        <begin position="1"/>
        <end position="25"/>
    </location>
</feature>
<dbReference type="HOGENOM" id="CLU_1035992_0_0_1"/>
<dbReference type="PaxDb" id="2903-EOD26048"/>
<dbReference type="AlphaFoldDB" id="A0A0D3JRB3"/>
<evidence type="ECO:0000313" key="3">
    <source>
        <dbReference type="EnsemblProtists" id="EOD26048"/>
    </source>
</evidence>
<name>A0A0D3JRB3_EMIH1</name>
<accession>A0A0D3JRB3</accession>
<feature type="domain" description="5-hmdU DNA kinase helical" evidence="2">
    <location>
        <begin position="28"/>
        <end position="81"/>
    </location>
</feature>
<dbReference type="Proteomes" id="UP000013827">
    <property type="component" value="Unassembled WGS sequence"/>
</dbReference>
<dbReference type="RefSeq" id="XP_005778477.1">
    <property type="nucleotide sequence ID" value="XM_005778420.1"/>
</dbReference>
<reference evidence="4" key="1">
    <citation type="journal article" date="2013" name="Nature">
        <title>Pan genome of the phytoplankton Emiliania underpins its global distribution.</title>
        <authorList>
            <person name="Read B.A."/>
            <person name="Kegel J."/>
            <person name="Klute M.J."/>
            <person name="Kuo A."/>
            <person name="Lefebvre S.C."/>
            <person name="Maumus F."/>
            <person name="Mayer C."/>
            <person name="Miller J."/>
            <person name="Monier A."/>
            <person name="Salamov A."/>
            <person name="Young J."/>
            <person name="Aguilar M."/>
            <person name="Claverie J.M."/>
            <person name="Frickenhaus S."/>
            <person name="Gonzalez K."/>
            <person name="Herman E.K."/>
            <person name="Lin Y.C."/>
            <person name="Napier J."/>
            <person name="Ogata H."/>
            <person name="Sarno A.F."/>
            <person name="Shmutz J."/>
            <person name="Schroeder D."/>
            <person name="de Vargas C."/>
            <person name="Verret F."/>
            <person name="von Dassow P."/>
            <person name="Valentin K."/>
            <person name="Van de Peer Y."/>
            <person name="Wheeler G."/>
            <person name="Dacks J.B."/>
            <person name="Delwiche C.F."/>
            <person name="Dyhrman S.T."/>
            <person name="Glockner G."/>
            <person name="John U."/>
            <person name="Richards T."/>
            <person name="Worden A.Z."/>
            <person name="Zhang X."/>
            <person name="Grigoriev I.V."/>
            <person name="Allen A.E."/>
            <person name="Bidle K."/>
            <person name="Borodovsky M."/>
            <person name="Bowler C."/>
            <person name="Brownlee C."/>
            <person name="Cock J.M."/>
            <person name="Elias M."/>
            <person name="Gladyshev V.N."/>
            <person name="Groth M."/>
            <person name="Guda C."/>
            <person name="Hadaegh A."/>
            <person name="Iglesias-Rodriguez M.D."/>
            <person name="Jenkins J."/>
            <person name="Jones B.M."/>
            <person name="Lawson T."/>
            <person name="Leese F."/>
            <person name="Lindquist E."/>
            <person name="Lobanov A."/>
            <person name="Lomsadze A."/>
            <person name="Malik S.B."/>
            <person name="Marsh M.E."/>
            <person name="Mackinder L."/>
            <person name="Mock T."/>
            <person name="Mueller-Roeber B."/>
            <person name="Pagarete A."/>
            <person name="Parker M."/>
            <person name="Probert I."/>
            <person name="Quesneville H."/>
            <person name="Raines C."/>
            <person name="Rensing S.A."/>
            <person name="Riano-Pachon D.M."/>
            <person name="Richier S."/>
            <person name="Rokitta S."/>
            <person name="Shiraiwa Y."/>
            <person name="Soanes D.M."/>
            <person name="van der Giezen M."/>
            <person name="Wahlund T.M."/>
            <person name="Williams B."/>
            <person name="Wilson W."/>
            <person name="Wolfe G."/>
            <person name="Wurch L.L."/>
        </authorList>
    </citation>
    <scope>NUCLEOTIDE SEQUENCE</scope>
</reference>